<sequence length="46" mass="5426">MDQLNVLGKNKIIFGEYTEIQDGPLYILFLVREMERILLRSVESKI</sequence>
<reference evidence="2" key="1">
    <citation type="journal article" date="2017" name="Appl. Environ. Microbiol.">
        <title>Genomic analysis of Calderihabitans maritimus KKC1, a thermophilic hydrogenogenic carboxydotrophic bacterium isolated from marine sediment.</title>
        <authorList>
            <person name="Omae K."/>
            <person name="Yoneda Y."/>
            <person name="Fukuyama Y."/>
            <person name="Yoshida T."/>
            <person name="Sako Y."/>
        </authorList>
    </citation>
    <scope>NUCLEOTIDE SEQUENCE [LARGE SCALE GENOMIC DNA]</scope>
    <source>
        <strain evidence="2">KKC1</strain>
    </source>
</reference>
<gene>
    <name evidence="1" type="ORF">KKC1_05450</name>
</gene>
<protein>
    <submittedName>
        <fullName evidence="1">Uncharacterized protein</fullName>
    </submittedName>
</protein>
<name>A0A1Z5HPD8_9FIRM</name>
<dbReference type="EMBL" id="BDGJ01000016">
    <property type="protein sequence ID" value="GAW91383.1"/>
    <property type="molecule type" value="Genomic_DNA"/>
</dbReference>
<keyword evidence="2" id="KW-1185">Reference proteome</keyword>
<evidence type="ECO:0000313" key="2">
    <source>
        <dbReference type="Proteomes" id="UP000197032"/>
    </source>
</evidence>
<dbReference type="Proteomes" id="UP000197032">
    <property type="component" value="Unassembled WGS sequence"/>
</dbReference>
<dbReference type="AlphaFoldDB" id="A0A1Z5HPD8"/>
<comment type="caution">
    <text evidence="1">The sequence shown here is derived from an EMBL/GenBank/DDBJ whole genome shotgun (WGS) entry which is preliminary data.</text>
</comment>
<proteinExistence type="predicted"/>
<evidence type="ECO:0000313" key="1">
    <source>
        <dbReference type="EMBL" id="GAW91383.1"/>
    </source>
</evidence>
<accession>A0A1Z5HPD8</accession>
<organism evidence="1 2">
    <name type="scientific">Calderihabitans maritimus</name>
    <dbReference type="NCBI Taxonomy" id="1246530"/>
    <lineage>
        <taxon>Bacteria</taxon>
        <taxon>Bacillati</taxon>
        <taxon>Bacillota</taxon>
        <taxon>Clostridia</taxon>
        <taxon>Neomoorellales</taxon>
        <taxon>Calderihabitantaceae</taxon>
        <taxon>Calderihabitans</taxon>
    </lineage>
</organism>